<dbReference type="AlphaFoldDB" id="A0A1N7HXZ6"/>
<dbReference type="EMBL" id="FTNY01000001">
    <property type="protein sequence ID" value="SIS29608.1"/>
    <property type="molecule type" value="Genomic_DNA"/>
</dbReference>
<name>A0A1N7HXZ6_9FLAO</name>
<gene>
    <name evidence="1" type="ORF">SAMN05421639_101555</name>
</gene>
<organism evidence="1 2">
    <name type="scientific">Chryseobacterium shigense</name>
    <dbReference type="NCBI Taxonomy" id="297244"/>
    <lineage>
        <taxon>Bacteria</taxon>
        <taxon>Pseudomonadati</taxon>
        <taxon>Bacteroidota</taxon>
        <taxon>Flavobacteriia</taxon>
        <taxon>Flavobacteriales</taxon>
        <taxon>Weeksellaceae</taxon>
        <taxon>Chryseobacterium group</taxon>
        <taxon>Chryseobacterium</taxon>
    </lineage>
</organism>
<dbReference type="Proteomes" id="UP000186373">
    <property type="component" value="Unassembled WGS sequence"/>
</dbReference>
<keyword evidence="2" id="KW-1185">Reference proteome</keyword>
<accession>A0A1N7HXZ6</accession>
<protein>
    <submittedName>
        <fullName evidence="1">Uncharacterized protein</fullName>
    </submittedName>
</protein>
<sequence length="119" mass="13995">MIKNEFYNNFFIDIESIFSIEKLTKDLLDYIEGCNVSSVHEFTETLKIHKIEESDTISISEIFILKKYQNQIFLPYQVNIIVGNFDSSFGLLLMDKFKAEMSYDLDFELVTVDFIHNVD</sequence>
<evidence type="ECO:0000313" key="2">
    <source>
        <dbReference type="Proteomes" id="UP000186373"/>
    </source>
</evidence>
<dbReference type="RefSeq" id="WP_076504476.1">
    <property type="nucleotide sequence ID" value="NZ_FTNY01000001.1"/>
</dbReference>
<evidence type="ECO:0000313" key="1">
    <source>
        <dbReference type="EMBL" id="SIS29608.1"/>
    </source>
</evidence>
<reference evidence="2" key="1">
    <citation type="submission" date="2017-01" db="EMBL/GenBank/DDBJ databases">
        <authorList>
            <person name="Varghese N."/>
            <person name="Submissions S."/>
        </authorList>
    </citation>
    <scope>NUCLEOTIDE SEQUENCE [LARGE SCALE GENOMIC DNA]</scope>
    <source>
        <strain evidence="2">DSM 17126</strain>
    </source>
</reference>
<proteinExistence type="predicted"/>